<dbReference type="GO" id="GO:0001594">
    <property type="term" value="F:trace-amine receptor activity"/>
    <property type="evidence" value="ECO:0000318"/>
    <property type="project" value="GO_Central"/>
</dbReference>
<evidence type="ECO:0000256" key="8">
    <source>
        <dbReference type="ARBA" id="ARBA00023170"/>
    </source>
</evidence>
<dbReference type="Gene3D" id="1.20.1070.10">
    <property type="entry name" value="Rhodopsin 7-helix transmembrane proteins"/>
    <property type="match status" value="1"/>
</dbReference>
<evidence type="ECO:0000256" key="5">
    <source>
        <dbReference type="ARBA" id="ARBA00023040"/>
    </source>
</evidence>
<dbReference type="PRINTS" id="PR01831">
    <property type="entry name" value="TRACEAMINE1R"/>
</dbReference>
<dbReference type="FunFam" id="1.20.1070.10:FF:000030">
    <property type="entry name" value="trace amine-associated receptor 1"/>
    <property type="match status" value="1"/>
</dbReference>
<keyword evidence="3 11" id="KW-0812">Transmembrane</keyword>
<comment type="subcellular location">
    <subcellularLocation>
        <location evidence="1">Cell membrane</location>
        <topology evidence="1">Multi-pass membrane protein</topology>
    </subcellularLocation>
</comment>
<evidence type="ECO:0000256" key="7">
    <source>
        <dbReference type="ARBA" id="ARBA00023157"/>
    </source>
</evidence>
<feature type="transmembrane region" description="Helical" evidence="13">
    <location>
        <begin position="154"/>
        <end position="175"/>
    </location>
</feature>
<dbReference type="PRINTS" id="PR00237">
    <property type="entry name" value="GPCRRHODOPSN"/>
</dbReference>
<feature type="transmembrane region" description="Helical" evidence="13">
    <location>
        <begin position="39"/>
        <end position="63"/>
    </location>
</feature>
<proteinExistence type="inferred from homology"/>
<reference evidence="16" key="1">
    <citation type="submission" date="2011-12" db="EMBL/GenBank/DDBJ databases">
        <title>The Draft Genome of Lepisosteus oculatus.</title>
        <authorList>
            <consortium name="The Broad Institute Genome Assembly &amp; Analysis Group"/>
            <consortium name="Computational R&amp;D Group"/>
            <consortium name="and Sequencing Platform"/>
            <person name="Di Palma F."/>
            <person name="Alfoldi J."/>
            <person name="Johnson J."/>
            <person name="Berlin A."/>
            <person name="Gnerre S."/>
            <person name="Jaffe D."/>
            <person name="MacCallum I."/>
            <person name="Young S."/>
            <person name="Walker B.J."/>
            <person name="Lander E.S."/>
            <person name="Lindblad-Toh K."/>
        </authorList>
    </citation>
    <scope>NUCLEOTIDE SEQUENCE [LARGE SCALE GENOMIC DNA]</scope>
</reference>
<evidence type="ECO:0000256" key="3">
    <source>
        <dbReference type="ARBA" id="ARBA00022692"/>
    </source>
</evidence>
<protein>
    <submittedName>
        <fullName evidence="15">Trace amine-associated receptor 1-like</fullName>
    </submittedName>
</protein>
<reference evidence="15" key="3">
    <citation type="submission" date="2025-09" db="UniProtKB">
        <authorList>
            <consortium name="Ensembl"/>
        </authorList>
    </citation>
    <scope>IDENTIFICATION</scope>
</reference>
<evidence type="ECO:0000256" key="4">
    <source>
        <dbReference type="ARBA" id="ARBA00022989"/>
    </source>
</evidence>
<keyword evidence="12" id="KW-0175">Coiled coil</keyword>
<dbReference type="InterPro" id="IPR009133">
    <property type="entry name" value="TAAR1"/>
</dbReference>
<keyword evidence="2" id="KW-1003">Cell membrane</keyword>
<evidence type="ECO:0000313" key="16">
    <source>
        <dbReference type="Proteomes" id="UP000018468"/>
    </source>
</evidence>
<dbReference type="InterPro" id="IPR000276">
    <property type="entry name" value="GPCR_Rhodpsn"/>
</dbReference>
<feature type="transmembrane region" description="Helical" evidence="13">
    <location>
        <begin position="299"/>
        <end position="321"/>
    </location>
</feature>
<keyword evidence="6 13" id="KW-0472">Membrane</keyword>
<keyword evidence="10 11" id="KW-0807">Transducer</keyword>
<organism evidence="15 16">
    <name type="scientific">Lepisosteus oculatus</name>
    <name type="common">Spotted gar</name>
    <dbReference type="NCBI Taxonomy" id="7918"/>
    <lineage>
        <taxon>Eukaryota</taxon>
        <taxon>Metazoa</taxon>
        <taxon>Chordata</taxon>
        <taxon>Craniata</taxon>
        <taxon>Vertebrata</taxon>
        <taxon>Euteleostomi</taxon>
        <taxon>Actinopterygii</taxon>
        <taxon>Neopterygii</taxon>
        <taxon>Holostei</taxon>
        <taxon>Semionotiformes</taxon>
        <taxon>Lepisosteidae</taxon>
        <taxon>Lepisosteus</taxon>
    </lineage>
</organism>
<dbReference type="PROSITE" id="PS00237">
    <property type="entry name" value="G_PROTEIN_RECEP_F1_1"/>
    <property type="match status" value="1"/>
</dbReference>
<evidence type="ECO:0000256" key="12">
    <source>
        <dbReference type="SAM" id="Coils"/>
    </source>
</evidence>
<dbReference type="Pfam" id="PF00001">
    <property type="entry name" value="7tm_1"/>
    <property type="match status" value="1"/>
</dbReference>
<dbReference type="Proteomes" id="UP000018468">
    <property type="component" value="Linkage group LG1"/>
</dbReference>
<keyword evidence="7" id="KW-1015">Disulfide bond</keyword>
<dbReference type="InterPro" id="IPR050569">
    <property type="entry name" value="TAAR"/>
</dbReference>
<dbReference type="AlphaFoldDB" id="W5NL77"/>
<dbReference type="SMART" id="SM01381">
    <property type="entry name" value="7TM_GPCR_Srsx"/>
    <property type="match status" value="1"/>
</dbReference>
<keyword evidence="8 11" id="KW-0675">Receptor</keyword>
<dbReference type="eggNOG" id="KOG3656">
    <property type="taxonomic scope" value="Eukaryota"/>
</dbReference>
<dbReference type="InterPro" id="IPR017452">
    <property type="entry name" value="GPCR_Rhodpsn_7TM"/>
</dbReference>
<feature type="transmembrane region" description="Helical" evidence="13">
    <location>
        <begin position="206"/>
        <end position="225"/>
    </location>
</feature>
<keyword evidence="16" id="KW-1185">Reference proteome</keyword>
<feature type="coiled-coil region" evidence="12">
    <location>
        <begin position="227"/>
        <end position="254"/>
    </location>
</feature>
<feature type="transmembrane region" description="Helical" evidence="13">
    <location>
        <begin position="75"/>
        <end position="100"/>
    </location>
</feature>
<dbReference type="OMA" id="IHSATEC"/>
<evidence type="ECO:0000256" key="9">
    <source>
        <dbReference type="ARBA" id="ARBA00023180"/>
    </source>
</evidence>
<dbReference type="PROSITE" id="PS50262">
    <property type="entry name" value="G_PROTEIN_RECEP_F1_2"/>
    <property type="match status" value="1"/>
</dbReference>
<evidence type="ECO:0000259" key="14">
    <source>
        <dbReference type="PROSITE" id="PS50262"/>
    </source>
</evidence>
<dbReference type="STRING" id="7918.ENSLOCP00000021386"/>
<keyword evidence="5 11" id="KW-0297">G-protein coupled receptor</keyword>
<evidence type="ECO:0000313" key="15">
    <source>
        <dbReference type="Ensembl" id="ENSLOCP00000021386.1"/>
    </source>
</evidence>
<dbReference type="SUPFAM" id="SSF81321">
    <property type="entry name" value="Family A G protein-coupled receptor-like"/>
    <property type="match status" value="1"/>
</dbReference>
<reference evidence="15" key="2">
    <citation type="submission" date="2025-08" db="UniProtKB">
        <authorList>
            <consortium name="Ensembl"/>
        </authorList>
    </citation>
    <scope>IDENTIFICATION</scope>
</reference>
<dbReference type="Ensembl" id="ENSLOCT00000021423.1">
    <property type="protein sequence ID" value="ENSLOCP00000021386.1"/>
    <property type="gene ID" value="ENSLOCG00000017288.1"/>
</dbReference>
<dbReference type="InParanoid" id="W5NL77"/>
<name>W5NL77_LEPOC</name>
<dbReference type="GO" id="GO:0005886">
    <property type="term" value="C:plasma membrane"/>
    <property type="evidence" value="ECO:0000318"/>
    <property type="project" value="GO_Central"/>
</dbReference>
<keyword evidence="4 13" id="KW-1133">Transmembrane helix</keyword>
<dbReference type="PANTHER" id="PTHR24249:SF415">
    <property type="entry name" value="TRACE AMINE-ASSOCIATED RECEPTOR 1"/>
    <property type="match status" value="1"/>
</dbReference>
<evidence type="ECO:0000256" key="6">
    <source>
        <dbReference type="ARBA" id="ARBA00023136"/>
    </source>
</evidence>
<dbReference type="PANTHER" id="PTHR24249">
    <property type="entry name" value="HISTAMINE RECEPTOR-RELATED G-PROTEIN COUPLED RECEPTOR"/>
    <property type="match status" value="1"/>
</dbReference>
<dbReference type="HOGENOM" id="CLU_009579_11_0_1"/>
<dbReference type="GeneTree" id="ENSGT00950000182934"/>
<feature type="transmembrane region" description="Helical" evidence="13">
    <location>
        <begin position="263"/>
        <end position="287"/>
    </location>
</feature>
<dbReference type="EMBL" id="AHAT01025998">
    <property type="status" value="NOT_ANNOTATED_CDS"/>
    <property type="molecule type" value="Genomic_DNA"/>
</dbReference>
<evidence type="ECO:0000256" key="11">
    <source>
        <dbReference type="RuleBase" id="RU000688"/>
    </source>
</evidence>
<evidence type="ECO:0000256" key="1">
    <source>
        <dbReference type="ARBA" id="ARBA00004651"/>
    </source>
</evidence>
<sequence>MGSSIRQNFNVTENSDIQLCYETIAGSCTRVIKPVILRIILYFIMIIIILTTLCGNFVVIFSIAYFRQLHTNTNYLILSLAVCDFLLGVLIMPYTMFFYIEGCWYLGSLFCQIHTATDMMLCTASIFHLCSISIDRYFAVCNPLSYKTKITSEVIFMMIIISWIVSGIFGFTLNIKGTEEYYYKYIDCVGGCIVFFSKFFGPLSSLFSYFIPAFIMLGIYFKIYLVARHQARSIKDITQQIQDARENKSEISSQQERKAAKTLGIVVGVFVFLWTPFFVCISTYPILEYTVPPILMDTTFWFGYLNSACNPIIYAFFYSWFRKATKIIISGKIFERDSCWAKLI</sequence>
<evidence type="ECO:0000256" key="10">
    <source>
        <dbReference type="ARBA" id="ARBA00023224"/>
    </source>
</evidence>
<evidence type="ECO:0000256" key="2">
    <source>
        <dbReference type="ARBA" id="ARBA00022475"/>
    </source>
</evidence>
<dbReference type="GO" id="GO:0007186">
    <property type="term" value="P:G protein-coupled receptor signaling pathway"/>
    <property type="evidence" value="ECO:0000318"/>
    <property type="project" value="GO_Central"/>
</dbReference>
<feature type="domain" description="G-protein coupled receptors family 1 profile" evidence="14">
    <location>
        <begin position="55"/>
        <end position="314"/>
    </location>
</feature>
<accession>W5NL77</accession>
<keyword evidence="9" id="KW-0325">Glycoprotein</keyword>
<evidence type="ECO:0000256" key="13">
    <source>
        <dbReference type="SAM" id="Phobius"/>
    </source>
</evidence>
<comment type="similarity">
    <text evidence="11">Belongs to the G-protein coupled receptor 1 family.</text>
</comment>
<dbReference type="CDD" id="cd15314">
    <property type="entry name" value="7tmA_TAAR1"/>
    <property type="match status" value="1"/>
</dbReference>